<evidence type="ECO:0000313" key="1">
    <source>
        <dbReference type="EMBL" id="PDH34245.1"/>
    </source>
</evidence>
<dbReference type="AlphaFoldDB" id="A0A2A5WCG4"/>
<dbReference type="EMBL" id="NTJZ01000004">
    <property type="protein sequence ID" value="PDH34245.1"/>
    <property type="molecule type" value="Genomic_DNA"/>
</dbReference>
<dbReference type="Proteomes" id="UP000219329">
    <property type="component" value="Unassembled WGS sequence"/>
</dbReference>
<accession>A0A2A5WCG4</accession>
<evidence type="ECO:0000313" key="2">
    <source>
        <dbReference type="Proteomes" id="UP000219329"/>
    </source>
</evidence>
<sequence length="187" mass="20411">MIKKLGGILAFFISLICFSPLILSQQQESSSESESATESQAANDVIEEISVIGERTTYSLRLEIKSAEADVYNLFNELNNNDEFDVTCEEVVYTGSHLPVTTCMAAYLRNEQAFQTQRFLEGLSGGALGTPGSGALMDLDSAAGEVLEKTKAMEQEMIRLAIEVPKFNEALRKLSGLVGALEDRTDN</sequence>
<comment type="caution">
    <text evidence="1">The sequence shown here is derived from an EMBL/GenBank/DDBJ whole genome shotgun (WGS) entry which is preliminary data.</text>
</comment>
<reference evidence="1 2" key="1">
    <citation type="submission" date="2017-08" db="EMBL/GenBank/DDBJ databases">
        <title>Fine stratification of microbial communities through a metagenomic profile of the photic zone.</title>
        <authorList>
            <person name="Haro-Moreno J.M."/>
            <person name="Lopez-Perez M."/>
            <person name="De La Torre J."/>
            <person name="Picazo A."/>
            <person name="Camacho A."/>
            <person name="Rodriguez-Valera F."/>
        </authorList>
    </citation>
    <scope>NUCLEOTIDE SEQUENCE [LARGE SCALE GENOMIC DNA]</scope>
    <source>
        <strain evidence="1">MED-G28</strain>
    </source>
</reference>
<organism evidence="1 2">
    <name type="scientific">OM182 bacterium MED-G28</name>
    <dbReference type="NCBI Taxonomy" id="1986256"/>
    <lineage>
        <taxon>Bacteria</taxon>
        <taxon>Pseudomonadati</taxon>
        <taxon>Pseudomonadota</taxon>
        <taxon>Gammaproteobacteria</taxon>
        <taxon>OMG group</taxon>
        <taxon>OM182 clade</taxon>
    </lineage>
</organism>
<gene>
    <name evidence="1" type="ORF">CNF02_05470</name>
</gene>
<proteinExistence type="predicted"/>
<name>A0A2A5WCG4_9GAMM</name>
<protein>
    <submittedName>
        <fullName evidence="1">Uncharacterized protein</fullName>
    </submittedName>
</protein>